<accession>A0AAD2G874</accession>
<evidence type="ECO:0000256" key="1">
    <source>
        <dbReference type="SAM" id="MobiDB-lite"/>
    </source>
</evidence>
<feature type="non-terminal residue" evidence="2">
    <location>
        <position position="229"/>
    </location>
</feature>
<organism evidence="2 3">
    <name type="scientific">Cylindrotheca closterium</name>
    <dbReference type="NCBI Taxonomy" id="2856"/>
    <lineage>
        <taxon>Eukaryota</taxon>
        <taxon>Sar</taxon>
        <taxon>Stramenopiles</taxon>
        <taxon>Ochrophyta</taxon>
        <taxon>Bacillariophyta</taxon>
        <taxon>Bacillariophyceae</taxon>
        <taxon>Bacillariophycidae</taxon>
        <taxon>Bacillariales</taxon>
        <taxon>Bacillariaceae</taxon>
        <taxon>Cylindrotheca</taxon>
    </lineage>
</organism>
<sequence>MNGMTTHLRVDLSKNVSLKKMVAVLSMAMDNAEGDLLKPYVDWSWNNGARFGYNSKNPGPKTLRTCIRVAHNSSLDDMSRLLGQCFEITGTHAGVFRSLLQVSDPVRIGWLLNYPMGSAERHLNGNSCGQEKPVQATYSKAYADSSNTSQTATKSSTPQPATNPPPTSSARAKLSASEQAPTTEEFDRSAWLAAMDAELNQGPAGLFQMILPGPIDGFYVFVVRQKFAS</sequence>
<dbReference type="AlphaFoldDB" id="A0AAD2G874"/>
<gene>
    <name evidence="2" type="ORF">CYCCA115_LOCUS21658</name>
</gene>
<proteinExistence type="predicted"/>
<dbReference type="Proteomes" id="UP001295423">
    <property type="component" value="Unassembled WGS sequence"/>
</dbReference>
<evidence type="ECO:0000313" key="3">
    <source>
        <dbReference type="Proteomes" id="UP001295423"/>
    </source>
</evidence>
<feature type="region of interest" description="Disordered" evidence="1">
    <location>
        <begin position="142"/>
        <end position="186"/>
    </location>
</feature>
<keyword evidence="3" id="KW-1185">Reference proteome</keyword>
<comment type="caution">
    <text evidence="2">The sequence shown here is derived from an EMBL/GenBank/DDBJ whole genome shotgun (WGS) entry which is preliminary data.</text>
</comment>
<reference evidence="2" key="1">
    <citation type="submission" date="2023-08" db="EMBL/GenBank/DDBJ databases">
        <authorList>
            <person name="Audoor S."/>
            <person name="Bilcke G."/>
        </authorList>
    </citation>
    <scope>NUCLEOTIDE SEQUENCE</scope>
</reference>
<dbReference type="EMBL" id="CAKOGP040002250">
    <property type="protein sequence ID" value="CAJ1966074.1"/>
    <property type="molecule type" value="Genomic_DNA"/>
</dbReference>
<feature type="compositionally biased region" description="Polar residues" evidence="1">
    <location>
        <begin position="144"/>
        <end position="160"/>
    </location>
</feature>
<evidence type="ECO:0000313" key="2">
    <source>
        <dbReference type="EMBL" id="CAJ1966074.1"/>
    </source>
</evidence>
<name>A0AAD2G874_9STRA</name>
<protein>
    <submittedName>
        <fullName evidence="2">Uncharacterized protein</fullName>
    </submittedName>
</protein>